<gene>
    <name evidence="2" type="ORF">NCTC11661_00128</name>
</gene>
<evidence type="ECO:0000313" key="2">
    <source>
        <dbReference type="EMBL" id="SSZ46485.1"/>
    </source>
</evidence>
<dbReference type="Proteomes" id="UP000255515">
    <property type="component" value="Unassembled WGS sequence"/>
</dbReference>
<protein>
    <submittedName>
        <fullName evidence="2">Uncharacterized protein</fullName>
    </submittedName>
</protein>
<dbReference type="AlphaFoldDB" id="A0A376BY37"/>
<evidence type="ECO:0000256" key="1">
    <source>
        <dbReference type="SAM" id="Coils"/>
    </source>
</evidence>
<accession>A0A376BY37</accession>
<dbReference type="EMBL" id="UFTJ01000001">
    <property type="protein sequence ID" value="SSZ46485.1"/>
    <property type="molecule type" value="Genomic_DNA"/>
</dbReference>
<name>A0A376BY37_9FLAO</name>
<sequence length="688" mass="77773">MLAKLLGKVFAEKDNSVHLTEDDKQSLKVLLGETDAALLIEQVNAELSEVKTAKQELEGLKKSLQEKAKESDEKTAELEALTSKIEILIKQNKDLDEKVTKLSNEPETAIPVLHQMGNVDVFAKKVFVENGQLYGLQGKLWSTEAPWNAKAAEGARGSTTDFRSSVVIERMNNDFLDYVRSYPEEIRSIFSNYFNLPEHWQVISGVLTEQITASVSVGTVTQARKARWAPKGDIVFKAESRKVYPTQIDLQFNYYELQKIETNWLNGFNREGSQAYKMSFISYLLVEFLKKARIEDADVLIRGIYVEVPEDREKDKPGHYLHRGNGLLKITFDAKLENKIRPFNIGMKWTFANSVDYIDEFIKQIPDVVRSSEPLQMLISPSKLLDYKRRSEQLFGGNSDYKGYPETPKDYPNIKFVPLQWFEGTDVIIVTTMDNIDILEFKPEEKSLLTIEKFLRDVYVFGDYRIGIGYKHIGLATVEGDPLALVKQIVWVNNEPLFSFNFFATSYDDKTGILKVNHNRIKPDVDFSTDIKEITGDVGSILVIRGDVSMPSDVKIKHSTKIALEGNKDFKLKEGGDLTLIKLSDGTYKEVSRTSSPALEPTYKEFSTNALEYKADQYVYSGEEATLTKIDGGSEGNRLRITGGENGTLTIENVSGNIKVNSQAALSDASKFVDFIYVNNIWTEIDRG</sequence>
<proteinExistence type="predicted"/>
<feature type="coiled-coil region" evidence="1">
    <location>
        <begin position="40"/>
        <end position="105"/>
    </location>
</feature>
<keyword evidence="1" id="KW-0175">Coiled coil</keyword>
<reference evidence="2 3" key="1">
    <citation type="submission" date="2018-06" db="EMBL/GenBank/DDBJ databases">
        <authorList>
            <consortium name="Pathogen Informatics"/>
            <person name="Doyle S."/>
        </authorList>
    </citation>
    <scope>NUCLEOTIDE SEQUENCE [LARGE SCALE GENOMIC DNA]</scope>
    <source>
        <strain evidence="2 3">NCTC11661</strain>
    </source>
</reference>
<organism evidence="2 3">
    <name type="scientific">Bergeyella zoohelcum</name>
    <dbReference type="NCBI Taxonomy" id="1015"/>
    <lineage>
        <taxon>Bacteria</taxon>
        <taxon>Pseudomonadati</taxon>
        <taxon>Bacteroidota</taxon>
        <taxon>Flavobacteriia</taxon>
        <taxon>Flavobacteriales</taxon>
        <taxon>Weeksellaceae</taxon>
        <taxon>Bergeyella</taxon>
    </lineage>
</organism>
<evidence type="ECO:0000313" key="3">
    <source>
        <dbReference type="Proteomes" id="UP000255515"/>
    </source>
</evidence>